<organism evidence="3 4">
    <name type="scientific">Novosphingobium capsulatum</name>
    <dbReference type="NCBI Taxonomy" id="13688"/>
    <lineage>
        <taxon>Bacteria</taxon>
        <taxon>Pseudomonadati</taxon>
        <taxon>Pseudomonadota</taxon>
        <taxon>Alphaproteobacteria</taxon>
        <taxon>Sphingomonadales</taxon>
        <taxon>Sphingomonadaceae</taxon>
        <taxon>Novosphingobium</taxon>
    </lineage>
</organism>
<protein>
    <submittedName>
        <fullName evidence="3">Cupin superfamily protein</fullName>
    </submittedName>
</protein>
<evidence type="ECO:0000259" key="2">
    <source>
        <dbReference type="Pfam" id="PF05899"/>
    </source>
</evidence>
<comment type="caution">
    <text evidence="3">The sequence shown here is derived from an EMBL/GenBank/DDBJ whole genome shotgun (WGS) entry which is preliminary data.</text>
</comment>
<evidence type="ECO:0000256" key="1">
    <source>
        <dbReference type="SAM" id="MobiDB-lite"/>
    </source>
</evidence>
<dbReference type="Proteomes" id="UP001184150">
    <property type="component" value="Unassembled WGS sequence"/>
</dbReference>
<dbReference type="EMBL" id="JAVDRD010000004">
    <property type="protein sequence ID" value="MDR6510985.1"/>
    <property type="molecule type" value="Genomic_DNA"/>
</dbReference>
<gene>
    <name evidence="3" type="ORF">J2792_001857</name>
</gene>
<reference evidence="3 4" key="1">
    <citation type="submission" date="2023-07" db="EMBL/GenBank/DDBJ databases">
        <title>Sorghum-associated microbial communities from plants grown in Nebraska, USA.</title>
        <authorList>
            <person name="Schachtman D."/>
        </authorList>
    </citation>
    <scope>NUCLEOTIDE SEQUENCE [LARGE SCALE GENOMIC DNA]</scope>
    <source>
        <strain evidence="3 4">DS1027</strain>
    </source>
</reference>
<dbReference type="CDD" id="cd02227">
    <property type="entry name" value="cupin_TM1112-like"/>
    <property type="match status" value="1"/>
</dbReference>
<evidence type="ECO:0000313" key="4">
    <source>
        <dbReference type="Proteomes" id="UP001184150"/>
    </source>
</evidence>
<dbReference type="InterPro" id="IPR014710">
    <property type="entry name" value="RmlC-like_jellyroll"/>
</dbReference>
<dbReference type="RefSeq" id="WP_022677720.1">
    <property type="nucleotide sequence ID" value="NZ_JAVDRD010000004.1"/>
</dbReference>
<name>A0ABU1MKW3_9SPHN</name>
<feature type="domain" description="(S)-ureidoglycine aminohydrolase cupin" evidence="2">
    <location>
        <begin position="39"/>
        <end position="111"/>
    </location>
</feature>
<dbReference type="Gene3D" id="2.60.120.10">
    <property type="entry name" value="Jelly Rolls"/>
    <property type="match status" value="1"/>
</dbReference>
<evidence type="ECO:0000313" key="3">
    <source>
        <dbReference type="EMBL" id="MDR6510985.1"/>
    </source>
</evidence>
<dbReference type="Pfam" id="PF05899">
    <property type="entry name" value="Cupin_3"/>
    <property type="match status" value="1"/>
</dbReference>
<dbReference type="SUPFAM" id="SSF51182">
    <property type="entry name" value="RmlC-like cupins"/>
    <property type="match status" value="1"/>
</dbReference>
<dbReference type="InterPro" id="IPR008579">
    <property type="entry name" value="UGlyAH_Cupin_dom"/>
</dbReference>
<dbReference type="InterPro" id="IPR011051">
    <property type="entry name" value="RmlC_Cupin_sf"/>
</dbReference>
<dbReference type="PANTHER" id="PTHR40943:SF1">
    <property type="entry name" value="CYTOPLASMIC PROTEIN"/>
    <property type="match status" value="1"/>
</dbReference>
<feature type="region of interest" description="Disordered" evidence="1">
    <location>
        <begin position="1"/>
        <end position="25"/>
    </location>
</feature>
<keyword evidence="4" id="KW-1185">Reference proteome</keyword>
<dbReference type="PANTHER" id="PTHR40943">
    <property type="entry name" value="CYTOPLASMIC PROTEIN-RELATED"/>
    <property type="match status" value="1"/>
</dbReference>
<proteinExistence type="predicted"/>
<accession>A0ABU1MKW3</accession>
<sequence>MSVAISAPETGLFNPNPSDNWKPVEGSPTMKTWLEFQTADKTMVTGTWHSTTGTWHSENTPYHEYIYLIAGAIELTADGGETVSVKAGDAFMVEAGFTGTWKVTEPVQKRFCLRLA</sequence>